<sequence>MEHEFWHERWKNREIGFHRHDVHPLLMQHCKTIAQPGSTVFVPLCGKSLDMQWLQEQGYQVLGIELNQSAVEEFFAEQKLTPSVHREGSFRAYRVPGITLYQGDFFQLTNNHLHGVDAWYDRAAMVALPPTMRTAYVEHLLKILPQLSNGLLVTVEYPENYWKGPPFSIPQQEVMNAYSTRFTVEALCPNAGFTLNGDSQVSEYCYRLKRL</sequence>
<dbReference type="RefSeq" id="WP_055439100.1">
    <property type="nucleotide sequence ID" value="NZ_CYHB01000003.1"/>
</dbReference>
<dbReference type="NCBIfam" id="NF009732">
    <property type="entry name" value="PRK13255.1"/>
    <property type="match status" value="1"/>
</dbReference>
<keyword evidence="8 9" id="KW-0949">S-adenosyl-L-methionine</keyword>
<evidence type="ECO:0000256" key="1">
    <source>
        <dbReference type="ARBA" id="ARBA00000903"/>
    </source>
</evidence>
<keyword evidence="7 9" id="KW-0808">Transferase</keyword>
<dbReference type="PANTHER" id="PTHR10259:SF11">
    <property type="entry name" value="THIOPURINE S-METHYLTRANSFERASE"/>
    <property type="match status" value="1"/>
</dbReference>
<name>A0A0K6H664_9GAMM</name>
<dbReference type="EMBL" id="CYHB01000003">
    <property type="protein sequence ID" value="CUA86211.1"/>
    <property type="molecule type" value="Genomic_DNA"/>
</dbReference>
<evidence type="ECO:0000256" key="5">
    <source>
        <dbReference type="ARBA" id="ARBA00022490"/>
    </source>
</evidence>
<evidence type="ECO:0000256" key="4">
    <source>
        <dbReference type="ARBA" id="ARBA00011905"/>
    </source>
</evidence>
<dbReference type="PROSITE" id="PS51585">
    <property type="entry name" value="SAM_MT_TPMT"/>
    <property type="match status" value="1"/>
</dbReference>
<keyword evidence="11" id="KW-1185">Reference proteome</keyword>
<keyword evidence="6 9" id="KW-0489">Methyltransferase</keyword>
<keyword evidence="5 9" id="KW-0963">Cytoplasm</keyword>
<dbReference type="InterPro" id="IPR029063">
    <property type="entry name" value="SAM-dependent_MTases_sf"/>
</dbReference>
<evidence type="ECO:0000256" key="8">
    <source>
        <dbReference type="ARBA" id="ARBA00022691"/>
    </source>
</evidence>
<comment type="subcellular location">
    <subcellularLocation>
        <location evidence="2 9">Cytoplasm</location>
    </subcellularLocation>
</comment>
<dbReference type="NCBIfam" id="TIGR03840">
    <property type="entry name" value="TMPT_Se_Te"/>
    <property type="match status" value="1"/>
</dbReference>
<evidence type="ECO:0000256" key="2">
    <source>
        <dbReference type="ARBA" id="ARBA00004496"/>
    </source>
</evidence>
<feature type="binding site" evidence="9">
    <location>
        <position position="44"/>
    </location>
    <ligand>
        <name>S-adenosyl-L-methionine</name>
        <dbReference type="ChEBI" id="CHEBI:59789"/>
    </ligand>
</feature>
<dbReference type="GO" id="GO:0008119">
    <property type="term" value="F:thiopurine S-methyltransferase activity"/>
    <property type="evidence" value="ECO:0007669"/>
    <property type="project" value="UniProtKB-UniRule"/>
</dbReference>
<evidence type="ECO:0000313" key="10">
    <source>
        <dbReference type="EMBL" id="CUA86211.1"/>
    </source>
</evidence>
<evidence type="ECO:0000256" key="9">
    <source>
        <dbReference type="HAMAP-Rule" id="MF_00812"/>
    </source>
</evidence>
<reference evidence="11" key="1">
    <citation type="submission" date="2015-08" db="EMBL/GenBank/DDBJ databases">
        <authorList>
            <person name="Varghese N."/>
        </authorList>
    </citation>
    <scope>NUCLEOTIDE SEQUENCE [LARGE SCALE GENOMIC DNA]</scope>
    <source>
        <strain evidence="11">DSM 27808</strain>
    </source>
</reference>
<dbReference type="PANTHER" id="PTHR10259">
    <property type="entry name" value="THIOPURINE S-METHYLTRANSFERASE"/>
    <property type="match status" value="1"/>
</dbReference>
<dbReference type="GO" id="GO:0005737">
    <property type="term" value="C:cytoplasm"/>
    <property type="evidence" value="ECO:0007669"/>
    <property type="project" value="UniProtKB-SubCell"/>
</dbReference>
<feature type="binding site" evidence="9">
    <location>
        <position position="65"/>
    </location>
    <ligand>
        <name>S-adenosyl-L-methionine</name>
        <dbReference type="ChEBI" id="CHEBI:59789"/>
    </ligand>
</feature>
<dbReference type="OrthoDB" id="9778208at2"/>
<accession>A0A0K6H664</accession>
<evidence type="ECO:0000256" key="3">
    <source>
        <dbReference type="ARBA" id="ARBA00008145"/>
    </source>
</evidence>
<dbReference type="Pfam" id="PF05724">
    <property type="entry name" value="TPMT"/>
    <property type="match status" value="1"/>
</dbReference>
<feature type="binding site" evidence="9">
    <location>
        <position position="122"/>
    </location>
    <ligand>
        <name>S-adenosyl-L-methionine</name>
        <dbReference type="ChEBI" id="CHEBI:59789"/>
    </ligand>
</feature>
<organism evidence="10 11">
    <name type="scientific">Pseudidiomarina woesei</name>
    <dbReference type="NCBI Taxonomy" id="1381080"/>
    <lineage>
        <taxon>Bacteria</taxon>
        <taxon>Pseudomonadati</taxon>
        <taxon>Pseudomonadota</taxon>
        <taxon>Gammaproteobacteria</taxon>
        <taxon>Alteromonadales</taxon>
        <taxon>Idiomarinaceae</taxon>
        <taxon>Pseudidiomarina</taxon>
    </lineage>
</organism>
<dbReference type="GO" id="GO:0010038">
    <property type="term" value="P:response to metal ion"/>
    <property type="evidence" value="ECO:0007669"/>
    <property type="project" value="InterPro"/>
</dbReference>
<feature type="binding site" evidence="9">
    <location>
        <position position="10"/>
    </location>
    <ligand>
        <name>S-adenosyl-L-methionine</name>
        <dbReference type="ChEBI" id="CHEBI:59789"/>
    </ligand>
</feature>
<dbReference type="Proteomes" id="UP000182598">
    <property type="component" value="Unassembled WGS sequence"/>
</dbReference>
<dbReference type="PIRSF" id="PIRSF023956">
    <property type="entry name" value="Thiopurine_S-methyltransferase"/>
    <property type="match status" value="1"/>
</dbReference>
<evidence type="ECO:0000256" key="7">
    <source>
        <dbReference type="ARBA" id="ARBA00022679"/>
    </source>
</evidence>
<comment type="catalytic activity">
    <reaction evidence="1 9">
        <text>S-adenosyl-L-methionine + a thiopurine = S-adenosyl-L-homocysteine + a thiopurine S-methylether.</text>
        <dbReference type="EC" id="2.1.1.67"/>
    </reaction>
</comment>
<protein>
    <recommendedName>
        <fullName evidence="4 9">Thiopurine S-methyltransferase</fullName>
        <ecNumber evidence="4 9">2.1.1.67</ecNumber>
    </recommendedName>
    <alternativeName>
        <fullName evidence="9">Thiopurine methyltransferase</fullName>
    </alternativeName>
</protein>
<dbReference type="EC" id="2.1.1.67" evidence="4 9"/>
<dbReference type="HAMAP" id="MF_00812">
    <property type="entry name" value="Thiopur_methtran"/>
    <property type="match status" value="1"/>
</dbReference>
<evidence type="ECO:0000313" key="11">
    <source>
        <dbReference type="Proteomes" id="UP000182598"/>
    </source>
</evidence>
<dbReference type="GO" id="GO:0032259">
    <property type="term" value="P:methylation"/>
    <property type="evidence" value="ECO:0007669"/>
    <property type="project" value="UniProtKB-KW"/>
</dbReference>
<dbReference type="SUPFAM" id="SSF53335">
    <property type="entry name" value="S-adenosyl-L-methionine-dependent methyltransferases"/>
    <property type="match status" value="1"/>
</dbReference>
<dbReference type="FunFam" id="3.40.50.150:FF:000101">
    <property type="entry name" value="Thiopurine S-methyltransferase"/>
    <property type="match status" value="1"/>
</dbReference>
<gene>
    <name evidence="9" type="primary">tpm</name>
    <name evidence="10" type="ORF">Ga0061064_1444</name>
</gene>
<dbReference type="AlphaFoldDB" id="A0A0K6H664"/>
<dbReference type="InterPro" id="IPR022474">
    <property type="entry name" value="Thiopur_S-MeTfrase_Se/Te_detox"/>
</dbReference>
<dbReference type="Gene3D" id="3.40.50.150">
    <property type="entry name" value="Vaccinia Virus protein VP39"/>
    <property type="match status" value="1"/>
</dbReference>
<evidence type="ECO:0000256" key="6">
    <source>
        <dbReference type="ARBA" id="ARBA00022603"/>
    </source>
</evidence>
<comment type="similarity">
    <text evidence="3 9">Belongs to the class I-like SAM-binding methyltransferase superfamily. TPMT family.</text>
</comment>
<proteinExistence type="inferred from homology"/>
<dbReference type="InterPro" id="IPR008854">
    <property type="entry name" value="TPMT"/>
</dbReference>
<dbReference type="InterPro" id="IPR025835">
    <property type="entry name" value="Thiopurine_S-MeTrfase"/>
</dbReference>